<accession>A0ABX1SUU0</accession>
<reference evidence="2 3" key="1">
    <citation type="submission" date="2020-02" db="EMBL/GenBank/DDBJ databases">
        <title>Characterization of phylogenetic diversity of novel bifidobacterial species isolated in Czech ZOOs.</title>
        <authorList>
            <person name="Lugli G.A."/>
            <person name="Vera N.B."/>
            <person name="Ventura M."/>
        </authorList>
    </citation>
    <scope>NUCLEOTIDE SEQUENCE [LARGE SCALE GENOMIC DNA]</scope>
    <source>
        <strain evidence="2 3">DSM 109963</strain>
    </source>
</reference>
<dbReference type="InterPro" id="IPR049468">
    <property type="entry name" value="Restrct_endonuc-II-like_dom"/>
</dbReference>
<evidence type="ECO:0000313" key="3">
    <source>
        <dbReference type="Proteomes" id="UP000553756"/>
    </source>
</evidence>
<dbReference type="Proteomes" id="UP000553756">
    <property type="component" value="Unassembled WGS sequence"/>
</dbReference>
<dbReference type="GO" id="GO:0004386">
    <property type="term" value="F:helicase activity"/>
    <property type="evidence" value="ECO:0007669"/>
    <property type="project" value="UniProtKB-KW"/>
</dbReference>
<name>A0ABX1SUU0_9BIFI</name>
<keyword evidence="3" id="KW-1185">Reference proteome</keyword>
<organism evidence="2 3">
    <name type="scientific">Bifidobacterium panos</name>
    <dbReference type="NCBI Taxonomy" id="2675321"/>
    <lineage>
        <taxon>Bacteria</taxon>
        <taxon>Bacillati</taxon>
        <taxon>Actinomycetota</taxon>
        <taxon>Actinomycetes</taxon>
        <taxon>Bifidobacteriales</taxon>
        <taxon>Bifidobacteriaceae</taxon>
        <taxon>Bifidobacterium</taxon>
    </lineage>
</organism>
<proteinExistence type="predicted"/>
<dbReference type="EMBL" id="JAAIIJ010000002">
    <property type="protein sequence ID" value="NMN01590.1"/>
    <property type="molecule type" value="Genomic_DNA"/>
</dbReference>
<keyword evidence="2" id="KW-0378">Hydrolase</keyword>
<evidence type="ECO:0000259" key="1">
    <source>
        <dbReference type="Pfam" id="PF18741"/>
    </source>
</evidence>
<protein>
    <submittedName>
        <fullName evidence="2">Helicase</fullName>
    </submittedName>
</protein>
<dbReference type="RefSeq" id="WP_172143866.1">
    <property type="nucleotide sequence ID" value="NZ_JAAIIJ010000002.1"/>
</dbReference>
<feature type="domain" description="Restriction endonuclease type II-like" evidence="1">
    <location>
        <begin position="1102"/>
        <end position="1194"/>
    </location>
</feature>
<keyword evidence="2" id="KW-0547">Nucleotide-binding</keyword>
<evidence type="ECO:0000313" key="2">
    <source>
        <dbReference type="EMBL" id="NMN01590.1"/>
    </source>
</evidence>
<comment type="caution">
    <text evidence="2">The sequence shown here is derived from an EMBL/GenBank/DDBJ whole genome shotgun (WGS) entry which is preliminary data.</text>
</comment>
<dbReference type="Pfam" id="PF18741">
    <property type="entry name" value="MTES_1575"/>
    <property type="match status" value="1"/>
</dbReference>
<sequence length="1203" mass="131725">MSEQLNAQSTLDQLQQWHDDYRASLTPSPLEDINRLTAELDMTHAHPSGIARLFAAGRVTMDSLFRDNGILRAAERRLGRVLDDQTARRRFSGVAELSLAVGVATWKGNALPVLLYPVEVTHNEQLGRSSLRFTGHVTLNAALMARLHAAGVDCDEERLFDTSNYDSGTPETSAVFGSISDQVKDSIADFTIERRIILGCFMEPAALILAETQRIIDLLGKGTTGNVLLDALAGDESSRASLSEAAIAEYSPFDVDPHSEYEVGDIDNTVRYAAQLAASGRSIAVDSALSNDTARQAAAIASRCVMNGRSVLYVPGVGEQKRRFMQAAHASEMASMVLDIADEKANTAIDRQLIAAVSFQAGAATEHFDQLADELVGVRSRLTRYLGDLHGVNKKWGVSAYQTIQNLAAISVSPTHPATRVRLSEAAARQLAGHLDDWAAKLERAGELGEYIIGPDDTAWYKASLTNEQDAVNAYHRVVDLLQKVLPVVREHVATTVQTCGFPVPVNAREWSRQVTVLKNLRRVLDVFQPEIFERDIDSMIEASKSKSARKAEGTTLGFWERRRHVREAKSLLRVGAQVSSLHDALVVVKKQGEQWRALVPHGGWPVLPAHLDQMIATQETMASDITSLDTVLSTTPQGGELETQDFNAVERRLKALFDDHMSLDALPERCRLEHELQEAGLNELVIDLTNRQIGNEAVGAELQLAWWTTVFEDIVRSSPIISNQDGSALSAATERFEQVDVEHVRSIGPMVAQECMRRLCDMLFTRTQEANLLHTQLAGHSRAILDAVRHDHPEILAAAKPILVAMPDTLASLTEPKALADVAIVDACAHMPAVQMLSILSRVKQIVVIAHRNTVTCPGLKQLIDVLPQVETKTRPVCSAPRLAAFLESQGYGSVSYDVASEAARGHVAYHHLDASGTPVFSTGLVESSAQEIEEVVRLITERASSFTIVPADYVLTVVTLTDVFRTRLGAELKALASKNKTMGSFLRHVRLIGIREVAGIETTDVILSLCYAKTSHGRLLQQFGALEEAGGRGMLLDALALTNRHLDIVSAFSSEDMQDERIHQPGVKLLKAMLVWAEQLGGEAVRPTENKRGSNTLLNDLADRIRSRGLDVALGYGFDKGLTIPMVVGLKDKPFALAVLTDDADYMSIQSTRERHRTLAEDLKSLGWSVATVWSVGAFVNPEKEVDRLVALLGDIYKEVK</sequence>
<gene>
    <name evidence="2" type="ORF">G1C94_0211</name>
</gene>
<keyword evidence="2" id="KW-0067">ATP-binding</keyword>
<keyword evidence="2" id="KW-0347">Helicase</keyword>